<name>A0A0D9QP94_PLAFR</name>
<protein>
    <submittedName>
        <fullName evidence="1">Uncharacterized protein</fullName>
    </submittedName>
</protein>
<dbReference type="RefSeq" id="XP_012334431.1">
    <property type="nucleotide sequence ID" value="XM_012479008.1"/>
</dbReference>
<organism evidence="1 2">
    <name type="scientific">Plasmodium fragile</name>
    <dbReference type="NCBI Taxonomy" id="5857"/>
    <lineage>
        <taxon>Eukaryota</taxon>
        <taxon>Sar</taxon>
        <taxon>Alveolata</taxon>
        <taxon>Apicomplexa</taxon>
        <taxon>Aconoidasida</taxon>
        <taxon>Haemosporida</taxon>
        <taxon>Plasmodiidae</taxon>
        <taxon>Plasmodium</taxon>
        <taxon>Plasmodium (Plasmodium)</taxon>
    </lineage>
</organism>
<accession>A0A0D9QP94</accession>
<dbReference type="AlphaFoldDB" id="A0A0D9QP94"/>
<evidence type="ECO:0000313" key="2">
    <source>
        <dbReference type="Proteomes" id="UP000054561"/>
    </source>
</evidence>
<gene>
    <name evidence="1" type="ORF">AK88_01373</name>
</gene>
<dbReference type="EMBL" id="KQ001656">
    <property type="protein sequence ID" value="KJP88879.1"/>
    <property type="molecule type" value="Genomic_DNA"/>
</dbReference>
<keyword evidence="2" id="KW-1185">Reference proteome</keyword>
<reference evidence="1 2" key="1">
    <citation type="submission" date="2014-03" db="EMBL/GenBank/DDBJ databases">
        <title>The Genome Sequence of Plasmodium fragile nilgiri.</title>
        <authorList>
            <consortium name="The Broad Institute Genomics Platform"/>
            <consortium name="The Broad Institute Genome Sequencing Center for Infectious Disease"/>
            <person name="Neafsey D."/>
            <person name="Duraisingh M."/>
            <person name="Young S.K."/>
            <person name="Zeng Q."/>
            <person name="Gargeya S."/>
            <person name="Abouelleil A."/>
            <person name="Alvarado L."/>
            <person name="Chapman S.B."/>
            <person name="Gainer-Dewar J."/>
            <person name="Goldberg J."/>
            <person name="Griggs A."/>
            <person name="Gujja S."/>
            <person name="Hansen M."/>
            <person name="Howarth C."/>
            <person name="Imamovic A."/>
            <person name="Larimer J."/>
            <person name="Pearson M."/>
            <person name="Poon T.W."/>
            <person name="Priest M."/>
            <person name="Roberts A."/>
            <person name="Saif S."/>
            <person name="Shea T."/>
            <person name="Sykes S."/>
            <person name="Wortman J."/>
            <person name="Nusbaum C."/>
            <person name="Birren B."/>
        </authorList>
    </citation>
    <scope>NUCLEOTIDE SEQUENCE [LARGE SCALE GENOMIC DNA]</scope>
    <source>
        <strain evidence="2">nilgiri</strain>
    </source>
</reference>
<evidence type="ECO:0000313" key="1">
    <source>
        <dbReference type="EMBL" id="KJP88879.1"/>
    </source>
</evidence>
<proteinExistence type="predicted"/>
<dbReference type="VEuPathDB" id="PlasmoDB:AK88_01373"/>
<dbReference type="Proteomes" id="UP000054561">
    <property type="component" value="Unassembled WGS sequence"/>
</dbReference>
<sequence length="79" mass="8631">MNKSNNSNSVVINVSLINTSTLERALSNRGTRKLGTNTYVQVGGVGSCKIVYIGKVVSVWNFIHNEDCANFGKQILIML</sequence>
<dbReference type="GeneID" id="24266687"/>